<dbReference type="EMBL" id="JABZMK010000048">
    <property type="protein sequence ID" value="MBF1129721.1"/>
    <property type="molecule type" value="Genomic_DNA"/>
</dbReference>
<dbReference type="InterPro" id="IPR003695">
    <property type="entry name" value="Ppx_GppA_N"/>
</dbReference>
<dbReference type="AlphaFoldDB" id="A0A930FPN7"/>
<gene>
    <name evidence="4" type="ORF">HXL70_06715</name>
</gene>
<name>A0A930FPN7_9FIRM</name>
<accession>A0A930FPN7</accession>
<comment type="caution">
    <text evidence="4">The sequence shown here is derived from an EMBL/GenBank/DDBJ whole genome shotgun (WGS) entry which is preliminary data.</text>
</comment>
<dbReference type="GO" id="GO:0016462">
    <property type="term" value="F:pyrophosphatase activity"/>
    <property type="evidence" value="ECO:0007669"/>
    <property type="project" value="TreeGrafter"/>
</dbReference>
<evidence type="ECO:0000256" key="1">
    <source>
        <dbReference type="ARBA" id="ARBA00007125"/>
    </source>
</evidence>
<dbReference type="Proteomes" id="UP000757890">
    <property type="component" value="Unassembled WGS sequence"/>
</dbReference>
<proteinExistence type="inferred from homology"/>
<dbReference type="PANTHER" id="PTHR30005:SF0">
    <property type="entry name" value="RETROGRADE REGULATION PROTEIN 2"/>
    <property type="match status" value="1"/>
</dbReference>
<dbReference type="Gene3D" id="3.30.420.40">
    <property type="match status" value="1"/>
</dbReference>
<reference evidence="4" key="1">
    <citation type="submission" date="2020-04" db="EMBL/GenBank/DDBJ databases">
        <title>Deep metagenomics examines the oral microbiome during advanced dental caries in children, revealing novel taxa and co-occurrences with host molecules.</title>
        <authorList>
            <person name="Baker J.L."/>
            <person name="Morton J.T."/>
            <person name="Dinis M."/>
            <person name="Alvarez R."/>
            <person name="Tran N.C."/>
            <person name="Knight R."/>
            <person name="Edlund A."/>
        </authorList>
    </citation>
    <scope>NUCLEOTIDE SEQUENCE</scope>
    <source>
        <strain evidence="4">JCVI_32_bin.14</strain>
    </source>
</reference>
<dbReference type="SUPFAM" id="SSF109604">
    <property type="entry name" value="HD-domain/PDEase-like"/>
    <property type="match status" value="1"/>
</dbReference>
<dbReference type="Gene3D" id="1.10.3210.10">
    <property type="entry name" value="Hypothetical protein af1432"/>
    <property type="match status" value="1"/>
</dbReference>
<sequence length="518" mass="59974">MAEENSFVYGIIHIGSSSLSMRIVEYKDADTIRVIEEVRKETTFGEEVFINKKLSFTSIRRLCDMLNGLKQLLRDYCVTDYKVYATAILREAENRRPVLDLIHVNTGFYVDVVDMPQEIYYKHYLLQYLIQKSRNGKRYDYGDNLLFVDITSGCVGLTAWENGSLRYQHNVHIGTLRLLETFKQNQRDSLDFPQAMAEYIHAIMSPLWGAIKRYHPSSIILSGREARIIASLMRLSMDAENKAEVKADAFKKLYMEAGSLSASRTRQKYYVSEQWAMTVLPTIHIYKEILDNVPVEHILMFGTTFVEAVTMFYGAEKVKEPFILYMQTQNIELTRSIAAAYYYEPLHTKALELYSHVIIAGLKKKSGLTKRDEFLLRMAIILYQIGKYVNLLDSQAHAWNLIRGTDIFGISDKEKDIVASVVYYDHKGNPSDDDTPFRILSDTAKMTALKLISIFRMVRAMDISRKQKLKDITARATGDILIIEYDSRENTALETWMFDKNKEFFENVYGLEVKLERR</sequence>
<feature type="domain" description="Ppx/GppA phosphatase N-terminal" evidence="2">
    <location>
        <begin position="24"/>
        <end position="288"/>
    </location>
</feature>
<evidence type="ECO:0000259" key="2">
    <source>
        <dbReference type="Pfam" id="PF02541"/>
    </source>
</evidence>
<dbReference type="InterPro" id="IPR048950">
    <property type="entry name" value="Ppx_GppA_C"/>
</dbReference>
<dbReference type="SUPFAM" id="SSF53067">
    <property type="entry name" value="Actin-like ATPase domain"/>
    <property type="match status" value="2"/>
</dbReference>
<dbReference type="InterPro" id="IPR050273">
    <property type="entry name" value="GppA/Ppx_hydrolase"/>
</dbReference>
<comment type="similarity">
    <text evidence="1">Belongs to the GppA/Ppx family.</text>
</comment>
<dbReference type="RefSeq" id="WP_227137995.1">
    <property type="nucleotide sequence ID" value="NZ_CAUEED010000005.1"/>
</dbReference>
<feature type="domain" description="Ppx/GppA phosphatase C-terminal" evidence="3">
    <location>
        <begin position="363"/>
        <end position="473"/>
    </location>
</feature>
<dbReference type="Pfam" id="PF02541">
    <property type="entry name" value="Ppx-GppA"/>
    <property type="match status" value="1"/>
</dbReference>
<dbReference type="InterPro" id="IPR043129">
    <property type="entry name" value="ATPase_NBD"/>
</dbReference>
<dbReference type="PANTHER" id="PTHR30005">
    <property type="entry name" value="EXOPOLYPHOSPHATASE"/>
    <property type="match status" value="1"/>
</dbReference>
<organism evidence="4 5">
    <name type="scientific">Dialister invisus</name>
    <dbReference type="NCBI Taxonomy" id="218538"/>
    <lineage>
        <taxon>Bacteria</taxon>
        <taxon>Bacillati</taxon>
        <taxon>Bacillota</taxon>
        <taxon>Negativicutes</taxon>
        <taxon>Veillonellales</taxon>
        <taxon>Veillonellaceae</taxon>
        <taxon>Dialister</taxon>
    </lineage>
</organism>
<dbReference type="Gene3D" id="3.30.420.150">
    <property type="entry name" value="Exopolyphosphatase. Domain 2"/>
    <property type="match status" value="1"/>
</dbReference>
<dbReference type="Pfam" id="PF21447">
    <property type="entry name" value="Ppx-GppA_III"/>
    <property type="match status" value="1"/>
</dbReference>
<protein>
    <submittedName>
        <fullName evidence="4">Exopolyphosphatase</fullName>
    </submittedName>
</protein>
<evidence type="ECO:0000259" key="3">
    <source>
        <dbReference type="Pfam" id="PF21447"/>
    </source>
</evidence>
<evidence type="ECO:0000313" key="4">
    <source>
        <dbReference type="EMBL" id="MBF1129721.1"/>
    </source>
</evidence>
<evidence type="ECO:0000313" key="5">
    <source>
        <dbReference type="Proteomes" id="UP000757890"/>
    </source>
</evidence>